<organism evidence="2">
    <name type="scientific">Planktothricoides raciborskii GIHE-MW2</name>
    <dbReference type="NCBI Taxonomy" id="2792601"/>
    <lineage>
        <taxon>Bacteria</taxon>
        <taxon>Bacillati</taxon>
        <taxon>Cyanobacteriota</taxon>
        <taxon>Cyanophyceae</taxon>
        <taxon>Oscillatoriophycideae</taxon>
        <taxon>Oscillatoriales</taxon>
        <taxon>Oscillatoriaceae</taxon>
        <taxon>Planktothricoides</taxon>
    </lineage>
</organism>
<name>A0AAU8JBC8_9CYAN</name>
<feature type="region of interest" description="Disordered" evidence="1">
    <location>
        <begin position="72"/>
        <end position="96"/>
    </location>
</feature>
<gene>
    <name evidence="2" type="ORF">ABWT76_005233</name>
</gene>
<accession>A0AAU8JBC8</accession>
<sequence>MTLIHKVDILYQMIEQLNRKIALIGTKNGWTNNHSVEGSPFDARISDYYANGEIIDSRRESQNFYSDRASWQPRLQGQNSAANSPTNGTSLESSLKDLDLSSPMDRSLLYLDDEVCYPTSEMFDRSLIHQDILGNDNDLEDMVEGEQTEITPDIQIQRLTAQLTAAYNRIAALEEQLVAKRIHA</sequence>
<proteinExistence type="predicted"/>
<reference evidence="2" key="1">
    <citation type="submission" date="2024-07" db="EMBL/GenBank/DDBJ databases">
        <authorList>
            <person name="Kim Y.J."/>
            <person name="Jeong J.Y."/>
        </authorList>
    </citation>
    <scope>NUCLEOTIDE SEQUENCE</scope>
    <source>
        <strain evidence="2">GIHE-MW2</strain>
    </source>
</reference>
<dbReference type="EMBL" id="CP159837">
    <property type="protein sequence ID" value="XCM36472.1"/>
    <property type="molecule type" value="Genomic_DNA"/>
</dbReference>
<evidence type="ECO:0000313" key="2">
    <source>
        <dbReference type="EMBL" id="XCM36472.1"/>
    </source>
</evidence>
<protein>
    <submittedName>
        <fullName evidence="2">Uncharacterized protein</fullName>
    </submittedName>
</protein>
<feature type="compositionally biased region" description="Polar residues" evidence="1">
    <location>
        <begin position="73"/>
        <end position="89"/>
    </location>
</feature>
<dbReference type="AlphaFoldDB" id="A0AAU8JBC8"/>
<dbReference type="RefSeq" id="WP_054467299.1">
    <property type="nucleotide sequence ID" value="NZ_CP159837.1"/>
</dbReference>
<evidence type="ECO:0000256" key="1">
    <source>
        <dbReference type="SAM" id="MobiDB-lite"/>
    </source>
</evidence>